<evidence type="ECO:0000313" key="2">
    <source>
        <dbReference type="Proteomes" id="UP000261812"/>
    </source>
</evidence>
<dbReference type="RefSeq" id="WP_181494767.1">
    <property type="nucleotide sequence ID" value="NZ_CP032152.1"/>
</dbReference>
<protein>
    <submittedName>
        <fullName evidence="1">Uncharacterized protein</fullName>
    </submittedName>
</protein>
<organism evidence="1 2">
    <name type="scientific">Thermosynechococcus sichuanensis E542</name>
    <dbReference type="NCBI Taxonomy" id="2016101"/>
    <lineage>
        <taxon>Bacteria</taxon>
        <taxon>Bacillati</taxon>
        <taxon>Cyanobacteriota</taxon>
        <taxon>Cyanophyceae</taxon>
        <taxon>Acaryochloridales</taxon>
        <taxon>Thermosynechococcaceae</taxon>
        <taxon>Thermosynechococcus</taxon>
        <taxon>Thermosynechococcus sichuanensis</taxon>
    </lineage>
</organism>
<dbReference type="AlphaFoldDB" id="A0A3B7MED3"/>
<sequence>MTPPAAIRLLPSDQELFQALLGYHELTTKAEKQAALLSLLQRDRAQVIVKSLAQAAFPQTAFNFALWMLNHDVVTLDWLYDITYRISTQGCQETIDLRLLYSSLEHLSAGDAAIVLGQTDAALKAIRLDDLDLATLITTLEPAVAISLLSWFVTFKKITTVDLEYISQIVQKVKPAAEPPQETTEIHSQPLVPEPHIIELTLEDKLLELNLQLGGTETEILPKVLDRFLFRRTREDKVVYRPNTQVVRLACVGEERRDIPVPVRSAKTWPPGVYVIYREQESLQLMRLPDNEFYEILPLGPDPYLRAETIARMVKEGQR</sequence>
<proteinExistence type="predicted"/>
<name>A0A3B7MED3_9CYAN</name>
<evidence type="ECO:0000313" key="1">
    <source>
        <dbReference type="EMBL" id="AXY68232.1"/>
    </source>
</evidence>
<keyword evidence="2" id="KW-1185">Reference proteome</keyword>
<dbReference type="EMBL" id="CP032152">
    <property type="protein sequence ID" value="AXY68232.1"/>
    <property type="molecule type" value="Genomic_DNA"/>
</dbReference>
<dbReference type="KEGG" id="tsq:D3A95_09400"/>
<reference evidence="2" key="1">
    <citation type="submission" date="2018-09" db="EMBL/GenBank/DDBJ databases">
        <title>Complete genome sequence of thermophilic cyanobacteria strain Thermosynechococcus elongatus PKUAC-SCTE542.</title>
        <authorList>
            <person name="Liang Y."/>
            <person name="Tang J."/>
            <person name="Daroch M."/>
        </authorList>
    </citation>
    <scope>NUCLEOTIDE SEQUENCE [LARGE SCALE GENOMIC DNA]</scope>
    <source>
        <strain evidence="2">E542</strain>
    </source>
</reference>
<dbReference type="Proteomes" id="UP000261812">
    <property type="component" value="Chromosome"/>
</dbReference>
<gene>
    <name evidence="1" type="ORF">D3A95_09400</name>
</gene>
<accession>A0A3B7MED3</accession>